<sequence>MSDDEMVVEIPPANLKYQLVRSREYERLCANPSCVVCPGKKGPYEGDNGETLGVNNERSIPILTIALANR</sequence>
<reference evidence="1 2" key="1">
    <citation type="submission" date="2023-08" db="EMBL/GenBank/DDBJ databases">
        <title>A Necator americanus chromosomal reference genome.</title>
        <authorList>
            <person name="Ilik V."/>
            <person name="Petrzelkova K.J."/>
            <person name="Pardy F."/>
            <person name="Fuh T."/>
            <person name="Niatou-Singa F.S."/>
            <person name="Gouil Q."/>
            <person name="Baker L."/>
            <person name="Ritchie M.E."/>
            <person name="Jex A.R."/>
            <person name="Gazzola D."/>
            <person name="Li H."/>
            <person name="Toshio Fujiwara R."/>
            <person name="Zhan B."/>
            <person name="Aroian R.V."/>
            <person name="Pafco B."/>
            <person name="Schwarz E.M."/>
        </authorList>
    </citation>
    <scope>NUCLEOTIDE SEQUENCE [LARGE SCALE GENOMIC DNA]</scope>
    <source>
        <strain evidence="1 2">Aroian</strain>
        <tissue evidence="1">Whole animal</tissue>
    </source>
</reference>
<accession>A0ABR1DA49</accession>
<protein>
    <submittedName>
        <fullName evidence="1">Uncharacterized protein</fullName>
    </submittedName>
</protein>
<name>A0ABR1DA49_NECAM</name>
<evidence type="ECO:0000313" key="2">
    <source>
        <dbReference type="Proteomes" id="UP001303046"/>
    </source>
</evidence>
<proteinExistence type="predicted"/>
<dbReference type="EMBL" id="JAVFWL010000004">
    <property type="protein sequence ID" value="KAK6747309.1"/>
    <property type="molecule type" value="Genomic_DNA"/>
</dbReference>
<evidence type="ECO:0000313" key="1">
    <source>
        <dbReference type="EMBL" id="KAK6747309.1"/>
    </source>
</evidence>
<keyword evidence="2" id="KW-1185">Reference proteome</keyword>
<comment type="caution">
    <text evidence="1">The sequence shown here is derived from an EMBL/GenBank/DDBJ whole genome shotgun (WGS) entry which is preliminary data.</text>
</comment>
<organism evidence="1 2">
    <name type="scientific">Necator americanus</name>
    <name type="common">Human hookworm</name>
    <dbReference type="NCBI Taxonomy" id="51031"/>
    <lineage>
        <taxon>Eukaryota</taxon>
        <taxon>Metazoa</taxon>
        <taxon>Ecdysozoa</taxon>
        <taxon>Nematoda</taxon>
        <taxon>Chromadorea</taxon>
        <taxon>Rhabditida</taxon>
        <taxon>Rhabditina</taxon>
        <taxon>Rhabditomorpha</taxon>
        <taxon>Strongyloidea</taxon>
        <taxon>Ancylostomatidae</taxon>
        <taxon>Bunostominae</taxon>
        <taxon>Necator</taxon>
    </lineage>
</organism>
<dbReference type="Proteomes" id="UP001303046">
    <property type="component" value="Unassembled WGS sequence"/>
</dbReference>
<gene>
    <name evidence="1" type="primary">Necator_chrIV.g13779</name>
    <name evidence="1" type="ORF">RB195_000487</name>
</gene>